<evidence type="ECO:0000256" key="6">
    <source>
        <dbReference type="ARBA" id="ARBA00023319"/>
    </source>
</evidence>
<dbReference type="PANTHER" id="PTHR19256">
    <property type="entry name" value="T-CELL RECEPTOR GAMMA CHAIN"/>
    <property type="match status" value="1"/>
</dbReference>
<reference evidence="9" key="2">
    <citation type="submission" date="2025-08" db="UniProtKB">
        <authorList>
            <consortium name="Ensembl"/>
        </authorList>
    </citation>
    <scope>IDENTIFICATION</scope>
</reference>
<dbReference type="SMART" id="SM00409">
    <property type="entry name" value="IG"/>
    <property type="match status" value="1"/>
</dbReference>
<dbReference type="InterPro" id="IPR036179">
    <property type="entry name" value="Ig-like_dom_sf"/>
</dbReference>
<reference evidence="9" key="1">
    <citation type="submission" date="2014-08" db="EMBL/GenBank/DDBJ databases">
        <authorList>
            <person name="Senf B."/>
            <person name="Petzold A."/>
            <person name="Downie B.R."/>
            <person name="Koch P."/>
            <person name="Platzer M."/>
        </authorList>
    </citation>
    <scope>NUCLEOTIDE SEQUENCE [LARGE SCALE GENOMIC DNA]</scope>
    <source>
        <strain evidence="9">GRZ</strain>
    </source>
</reference>
<name>A0A8C6KHX4_NOTFU</name>
<keyword evidence="2 7" id="KW-0812">Transmembrane</keyword>
<evidence type="ECO:0000313" key="10">
    <source>
        <dbReference type="Proteomes" id="UP000694548"/>
    </source>
</evidence>
<dbReference type="Proteomes" id="UP000694548">
    <property type="component" value="Chromosome sgr01"/>
</dbReference>
<dbReference type="SUPFAM" id="SSF48726">
    <property type="entry name" value="Immunoglobulin"/>
    <property type="match status" value="1"/>
</dbReference>
<accession>A0A8C6KHX4</accession>
<proteinExistence type="predicted"/>
<dbReference type="GeneTree" id="ENSGT00940000170413"/>
<dbReference type="InterPro" id="IPR003599">
    <property type="entry name" value="Ig_sub"/>
</dbReference>
<evidence type="ECO:0000256" key="4">
    <source>
        <dbReference type="ARBA" id="ARBA00023136"/>
    </source>
</evidence>
<dbReference type="InterPro" id="IPR051117">
    <property type="entry name" value="TRG_var/const_region"/>
</dbReference>
<evidence type="ECO:0000259" key="8">
    <source>
        <dbReference type="PROSITE" id="PS50835"/>
    </source>
</evidence>
<dbReference type="PROSITE" id="PS50835">
    <property type="entry name" value="IG_LIKE"/>
    <property type="match status" value="1"/>
</dbReference>
<keyword evidence="3 7" id="KW-1133">Transmembrane helix</keyword>
<feature type="domain" description="Ig-like" evidence="8">
    <location>
        <begin position="30"/>
        <end position="136"/>
    </location>
</feature>
<sequence length="225" mass="25281">SKFSSHNLLNKIFTNLSYLLLFILSFIVADTLVPVITVLPGEPAALNCVIPDHKLDSNEIHWYKQRAGDSLKIVVTQRRHANSTYGSDYSASRMQSNKEERISTLSILQTVHEDEGMYYCAIINWAENVWQATYLSVKATTLNNLTCFWVCFQLPKHVGSLNCIFNSFILISVGHNNRTMNYTVTPKLSVSGPSRDAVNLECSVLSDTENRMCSGNLSVFSFRAT</sequence>
<evidence type="ECO:0000256" key="2">
    <source>
        <dbReference type="ARBA" id="ARBA00022692"/>
    </source>
</evidence>
<dbReference type="AlphaFoldDB" id="A0A8C6KHX4"/>
<dbReference type="InterPro" id="IPR007110">
    <property type="entry name" value="Ig-like_dom"/>
</dbReference>
<dbReference type="Gene3D" id="2.60.40.10">
    <property type="entry name" value="Immunoglobulins"/>
    <property type="match status" value="1"/>
</dbReference>
<dbReference type="Pfam" id="PF07686">
    <property type="entry name" value="V-set"/>
    <property type="match status" value="1"/>
</dbReference>
<keyword evidence="4 7" id="KW-0472">Membrane</keyword>
<keyword evidence="6" id="KW-0393">Immunoglobulin domain</keyword>
<dbReference type="Ensembl" id="ENSNFUT00015004810.1">
    <property type="protein sequence ID" value="ENSNFUP00015004551.1"/>
    <property type="gene ID" value="ENSNFUG00015002290.1"/>
</dbReference>
<dbReference type="PANTHER" id="PTHR19256:SF65">
    <property type="entry name" value="T CELL RECEPTOR GAMMA CONSTANT 1-RELATED"/>
    <property type="match status" value="1"/>
</dbReference>
<evidence type="ECO:0000256" key="5">
    <source>
        <dbReference type="ARBA" id="ARBA00023170"/>
    </source>
</evidence>
<protein>
    <recommendedName>
        <fullName evidence="8">Ig-like domain-containing protein</fullName>
    </recommendedName>
</protein>
<organism evidence="9 10">
    <name type="scientific">Nothobranchius furzeri</name>
    <name type="common">Turquoise killifish</name>
    <dbReference type="NCBI Taxonomy" id="105023"/>
    <lineage>
        <taxon>Eukaryota</taxon>
        <taxon>Metazoa</taxon>
        <taxon>Chordata</taxon>
        <taxon>Craniata</taxon>
        <taxon>Vertebrata</taxon>
        <taxon>Euteleostomi</taxon>
        <taxon>Actinopterygii</taxon>
        <taxon>Neopterygii</taxon>
        <taxon>Teleostei</taxon>
        <taxon>Neoteleostei</taxon>
        <taxon>Acanthomorphata</taxon>
        <taxon>Ovalentaria</taxon>
        <taxon>Atherinomorphae</taxon>
        <taxon>Cyprinodontiformes</taxon>
        <taxon>Nothobranchiidae</taxon>
        <taxon>Nothobranchius</taxon>
    </lineage>
</organism>
<feature type="transmembrane region" description="Helical" evidence="7">
    <location>
        <begin position="12"/>
        <end position="39"/>
    </location>
</feature>
<evidence type="ECO:0000256" key="3">
    <source>
        <dbReference type="ARBA" id="ARBA00022989"/>
    </source>
</evidence>
<keyword evidence="10" id="KW-1185">Reference proteome</keyword>
<reference evidence="9" key="3">
    <citation type="submission" date="2025-09" db="UniProtKB">
        <authorList>
            <consortium name="Ensembl"/>
        </authorList>
    </citation>
    <scope>IDENTIFICATION</scope>
</reference>
<evidence type="ECO:0000313" key="9">
    <source>
        <dbReference type="Ensembl" id="ENSNFUP00015004551.1"/>
    </source>
</evidence>
<dbReference type="InterPro" id="IPR013783">
    <property type="entry name" value="Ig-like_fold"/>
</dbReference>
<comment type="subcellular location">
    <subcellularLocation>
        <location evidence="1">Membrane</location>
    </subcellularLocation>
</comment>
<dbReference type="InterPro" id="IPR013106">
    <property type="entry name" value="Ig_V-set"/>
</dbReference>
<keyword evidence="5" id="KW-0675">Receptor</keyword>
<dbReference type="GO" id="GO:0016020">
    <property type="term" value="C:membrane"/>
    <property type="evidence" value="ECO:0007669"/>
    <property type="project" value="UniProtKB-SubCell"/>
</dbReference>
<evidence type="ECO:0000256" key="7">
    <source>
        <dbReference type="SAM" id="Phobius"/>
    </source>
</evidence>
<evidence type="ECO:0000256" key="1">
    <source>
        <dbReference type="ARBA" id="ARBA00004370"/>
    </source>
</evidence>